<dbReference type="PRINTS" id="PR00385">
    <property type="entry name" value="P450"/>
</dbReference>
<keyword evidence="2 8" id="KW-0349">Heme</keyword>
<dbReference type="PROSITE" id="PS00086">
    <property type="entry name" value="CYTOCHROME_P450"/>
    <property type="match status" value="1"/>
</dbReference>
<reference evidence="10 11" key="1">
    <citation type="submission" date="2014-03" db="EMBL/GenBank/DDBJ databases">
        <title>Whole genome sequence of Novosphingobium resinovorum KF1.</title>
        <authorList>
            <person name="Gan H.M."/>
            <person name="Gan H.Y."/>
            <person name="Chew T.H."/>
            <person name="Savka M.A."/>
        </authorList>
    </citation>
    <scope>NUCLEOTIDE SEQUENCE [LARGE SCALE GENOMIC DNA]</scope>
    <source>
        <strain evidence="10 11">KF1</strain>
    </source>
</reference>
<dbReference type="KEGG" id="nre:BES08_18090"/>
<dbReference type="AlphaFoldDB" id="A0A031JJ70"/>
<dbReference type="PATRIC" id="fig|158500.4.peg.5029"/>
<dbReference type="GO" id="GO:0036199">
    <property type="term" value="F:cholest-4-en-3-one 26-monooxygenase activity"/>
    <property type="evidence" value="ECO:0007669"/>
    <property type="project" value="TreeGrafter"/>
</dbReference>
<keyword evidence="4 8" id="KW-0560">Oxidoreductase</keyword>
<dbReference type="InterPro" id="IPR036396">
    <property type="entry name" value="Cyt_P450_sf"/>
</dbReference>
<accession>A0A031JJ70</accession>
<gene>
    <name evidence="9" type="ORF">BES08_18090</name>
    <name evidence="10" type="ORF">BV97_04950</name>
</gene>
<evidence type="ECO:0000256" key="3">
    <source>
        <dbReference type="ARBA" id="ARBA00022723"/>
    </source>
</evidence>
<evidence type="ECO:0000256" key="4">
    <source>
        <dbReference type="ARBA" id="ARBA00023002"/>
    </source>
</evidence>
<dbReference type="Proteomes" id="UP000024329">
    <property type="component" value="Unassembled WGS sequence"/>
</dbReference>
<evidence type="ECO:0000313" key="9">
    <source>
        <dbReference type="EMBL" id="AOR78829.1"/>
    </source>
</evidence>
<dbReference type="InterPro" id="IPR017972">
    <property type="entry name" value="Cyt_P450_CS"/>
</dbReference>
<dbReference type="FunFam" id="1.10.630.10:FF:000018">
    <property type="entry name" value="Cytochrome P450 monooxygenase"/>
    <property type="match status" value="1"/>
</dbReference>
<evidence type="ECO:0000256" key="7">
    <source>
        <dbReference type="ARBA" id="ARBA00043906"/>
    </source>
</evidence>
<geneLocation type="plasmid" evidence="9 12">
    <name>pSA1</name>
</geneLocation>
<dbReference type="GO" id="GO:0006707">
    <property type="term" value="P:cholesterol catabolic process"/>
    <property type="evidence" value="ECO:0007669"/>
    <property type="project" value="TreeGrafter"/>
</dbReference>
<organism evidence="10 11">
    <name type="scientific">Novosphingobium resinovorum</name>
    <dbReference type="NCBI Taxonomy" id="158500"/>
    <lineage>
        <taxon>Bacteria</taxon>
        <taxon>Pseudomonadati</taxon>
        <taxon>Pseudomonadota</taxon>
        <taxon>Alphaproteobacteria</taxon>
        <taxon>Sphingomonadales</taxon>
        <taxon>Sphingomonadaceae</taxon>
        <taxon>Novosphingobium</taxon>
    </lineage>
</organism>
<dbReference type="PANTHER" id="PTHR46696:SF4">
    <property type="entry name" value="BIOTIN BIOSYNTHESIS CYTOCHROME P450"/>
    <property type="match status" value="1"/>
</dbReference>
<keyword evidence="9" id="KW-0614">Plasmid</keyword>
<dbReference type="Pfam" id="PF00067">
    <property type="entry name" value="p450"/>
    <property type="match status" value="1"/>
</dbReference>
<evidence type="ECO:0000256" key="1">
    <source>
        <dbReference type="ARBA" id="ARBA00010617"/>
    </source>
</evidence>
<dbReference type="EMBL" id="JFYZ01000047">
    <property type="protein sequence ID" value="EZP73196.1"/>
    <property type="molecule type" value="Genomic_DNA"/>
</dbReference>
<dbReference type="EMBL" id="CP017076">
    <property type="protein sequence ID" value="AOR78829.1"/>
    <property type="molecule type" value="Genomic_DNA"/>
</dbReference>
<protein>
    <submittedName>
        <fullName evidence="9">Cytochrome</fullName>
    </submittedName>
    <submittedName>
        <fullName evidence="10">Linalool 8-monooxygenase</fullName>
        <ecNumber evidence="10">1.14.13.151</ecNumber>
    </submittedName>
</protein>
<dbReference type="GO" id="GO:0005506">
    <property type="term" value="F:iron ion binding"/>
    <property type="evidence" value="ECO:0007669"/>
    <property type="project" value="InterPro"/>
</dbReference>
<evidence type="ECO:0000256" key="8">
    <source>
        <dbReference type="RuleBase" id="RU000461"/>
    </source>
</evidence>
<dbReference type="InterPro" id="IPR001128">
    <property type="entry name" value="Cyt_P450"/>
</dbReference>
<reference evidence="9" key="2">
    <citation type="submission" date="2016-08" db="EMBL/GenBank/DDBJ databases">
        <authorList>
            <person name="Seilhamer J.J."/>
        </authorList>
    </citation>
    <scope>NUCLEOTIDE SEQUENCE [LARGE SCALE GENOMIC DNA]</scope>
    <source>
        <strain evidence="9">SA1</strain>
        <plasmid evidence="9">pSA1</plasmid>
    </source>
</reference>
<dbReference type="GO" id="GO:0020037">
    <property type="term" value="F:heme binding"/>
    <property type="evidence" value="ECO:0007669"/>
    <property type="project" value="InterPro"/>
</dbReference>
<evidence type="ECO:0000256" key="5">
    <source>
        <dbReference type="ARBA" id="ARBA00023004"/>
    </source>
</evidence>
<name>A0A031JJ70_9SPHN</name>
<dbReference type="PRINTS" id="PR00359">
    <property type="entry name" value="BP450"/>
</dbReference>
<dbReference type="EC" id="1.14.13.151" evidence="10"/>
<proteinExistence type="inferred from homology"/>
<evidence type="ECO:0000256" key="6">
    <source>
        <dbReference type="ARBA" id="ARBA00023033"/>
    </source>
</evidence>
<keyword evidence="5 8" id="KW-0408">Iron</keyword>
<keyword evidence="12" id="KW-1185">Reference proteome</keyword>
<keyword evidence="3 8" id="KW-0479">Metal-binding</keyword>
<evidence type="ECO:0000313" key="12">
    <source>
        <dbReference type="Proteomes" id="UP000094626"/>
    </source>
</evidence>
<dbReference type="InterPro" id="IPR002397">
    <property type="entry name" value="Cyt_P450_B"/>
</dbReference>
<dbReference type="OrthoDB" id="5522954at2"/>
<evidence type="ECO:0000313" key="10">
    <source>
        <dbReference type="EMBL" id="EZP73196.1"/>
    </source>
</evidence>
<sequence>MQTDTLAFGPDELRIPDDIAEKVVNPNLCADEASFHEALAWMRANRPIGWAHLGGYDPIWMVTKYNDVVTVERRADVFLNMVDNPIYNPQADDAFLRSANNGTCQVVAALTHMDNPDHKALRSIAVPYFSPARITRLESDIRIIARDTVARLLAGPREVDFVKDFALEYPLRVIMNMFGVPETDLPKMLKMTQEFFGSKDPEEQRSDIEITPDMAARQFHRVIQEYYDYFTPMTRDRRENPRDDLMSVIANAEIDGEPISDFFANGYYITIATAGHDTTSTTTATGMKALCEHPDQFARLKADPSLIPSFVEEALRTAAPVRHFTRTAIDDFDLHGTVIRKGQRLMLSYPSASRDEDIFENAGTFDLARKRNRHLSFGSGPHMCLGQNLAKLEIRILYEELMPHLTAVRLNGSPRYIETNFVGGLKSLPIAFETN</sequence>
<reference evidence="12" key="3">
    <citation type="journal article" date="2017" name="J. Biotechnol.">
        <title>Complete genome sequence of Novosphingobium resinovorum SA1, a versatile xenobiotic-degrading bacterium capable of utilizing sulfanilic acid.</title>
        <authorList>
            <person name="Hegedus B."/>
            <person name="Kos P.B."/>
            <person name="Balint B."/>
            <person name="Maroti G."/>
            <person name="Gan H.M."/>
            <person name="Perei K."/>
            <person name="Rakhely G."/>
        </authorList>
    </citation>
    <scope>NUCLEOTIDE SEQUENCE [LARGE SCALE GENOMIC DNA]</scope>
    <source>
        <strain evidence="12">SA1</strain>
    </source>
</reference>
<dbReference type="Gene3D" id="1.10.630.10">
    <property type="entry name" value="Cytochrome P450"/>
    <property type="match status" value="1"/>
</dbReference>
<dbReference type="GO" id="GO:0008395">
    <property type="term" value="F:steroid hydroxylase activity"/>
    <property type="evidence" value="ECO:0007669"/>
    <property type="project" value="TreeGrafter"/>
</dbReference>
<dbReference type="CDD" id="cd11033">
    <property type="entry name" value="CYP142-like"/>
    <property type="match status" value="1"/>
</dbReference>
<dbReference type="PANTHER" id="PTHR46696">
    <property type="entry name" value="P450, PUTATIVE (EUROFUNG)-RELATED"/>
    <property type="match status" value="1"/>
</dbReference>
<comment type="function">
    <text evidence="7">Cytochromes P450 are a group of heme-thiolate monooxygenases. They oxidize a variety of structurally unrelated compounds, including steroids, fatty acids, and xenobiotics.</text>
</comment>
<dbReference type="RefSeq" id="WP_036529669.1">
    <property type="nucleotide sequence ID" value="NZ_CP017076.1"/>
</dbReference>
<evidence type="ECO:0000313" key="11">
    <source>
        <dbReference type="Proteomes" id="UP000024329"/>
    </source>
</evidence>
<dbReference type="Proteomes" id="UP000094626">
    <property type="component" value="Plasmid pSA1"/>
</dbReference>
<evidence type="ECO:0000256" key="2">
    <source>
        <dbReference type="ARBA" id="ARBA00022617"/>
    </source>
</evidence>
<keyword evidence="6 8" id="KW-0503">Monooxygenase</keyword>
<dbReference type="SUPFAM" id="SSF48264">
    <property type="entry name" value="Cytochrome P450"/>
    <property type="match status" value="1"/>
</dbReference>
<dbReference type="eggNOG" id="COG2124">
    <property type="taxonomic scope" value="Bacteria"/>
</dbReference>
<comment type="similarity">
    <text evidence="1 8">Belongs to the cytochrome P450 family.</text>
</comment>